<feature type="domain" description="NACHT" evidence="3">
    <location>
        <begin position="425"/>
        <end position="569"/>
    </location>
</feature>
<reference evidence="4" key="2">
    <citation type="submission" date="2023-05" db="EMBL/GenBank/DDBJ databases">
        <authorList>
            <consortium name="Lawrence Berkeley National Laboratory"/>
            <person name="Steindorff A."/>
            <person name="Hensen N."/>
            <person name="Bonometti L."/>
            <person name="Westerberg I."/>
            <person name="Brannstrom I.O."/>
            <person name="Guillou S."/>
            <person name="Cros-Aarteil S."/>
            <person name="Calhoun S."/>
            <person name="Haridas S."/>
            <person name="Kuo A."/>
            <person name="Mondo S."/>
            <person name="Pangilinan J."/>
            <person name="Riley R."/>
            <person name="Labutti K."/>
            <person name="Andreopoulos B."/>
            <person name="Lipzen A."/>
            <person name="Chen C."/>
            <person name="Yanf M."/>
            <person name="Daum C."/>
            <person name="Ng V."/>
            <person name="Clum A."/>
            <person name="Ohm R."/>
            <person name="Martin F."/>
            <person name="Silar P."/>
            <person name="Natvig D."/>
            <person name="Lalanne C."/>
            <person name="Gautier V."/>
            <person name="Ament-Velasquez S.L."/>
            <person name="Kruys A."/>
            <person name="Hutchinson M.I."/>
            <person name="Powell A.J."/>
            <person name="Barry K."/>
            <person name="Miller A.N."/>
            <person name="Grigoriev I.V."/>
            <person name="Debuchy R."/>
            <person name="Gladieux P."/>
            <person name="Thoren M.H."/>
            <person name="Johannesson H."/>
        </authorList>
    </citation>
    <scope>NUCLEOTIDE SEQUENCE</scope>
    <source>
        <strain evidence="4">CBS 532.94</strain>
    </source>
</reference>
<keyword evidence="5" id="KW-1185">Reference proteome</keyword>
<dbReference type="Gene3D" id="3.40.50.300">
    <property type="entry name" value="P-loop containing nucleotide triphosphate hydrolases"/>
    <property type="match status" value="1"/>
</dbReference>
<dbReference type="PROSITE" id="PS50837">
    <property type="entry name" value="NACHT"/>
    <property type="match status" value="1"/>
</dbReference>
<dbReference type="PANTHER" id="PTHR10039">
    <property type="entry name" value="AMELOGENIN"/>
    <property type="match status" value="1"/>
</dbReference>
<feature type="region of interest" description="Disordered" evidence="2">
    <location>
        <begin position="160"/>
        <end position="179"/>
    </location>
</feature>
<feature type="compositionally biased region" description="Low complexity" evidence="2">
    <location>
        <begin position="72"/>
        <end position="81"/>
    </location>
</feature>
<dbReference type="AlphaFoldDB" id="A0AAN7HH05"/>
<evidence type="ECO:0000313" key="4">
    <source>
        <dbReference type="EMBL" id="KAK4240094.1"/>
    </source>
</evidence>
<dbReference type="Pfam" id="PF24883">
    <property type="entry name" value="NPHP3_N"/>
    <property type="match status" value="1"/>
</dbReference>
<sequence length="1134" mass="129176">MPLVLCCSFPHRRRERPDDQPLPIRGRPVRPRFPLSASLSPSPCPLVPSPFASSTVVTSPRASPERRLASCPPFRRPSSSLAPPPRYLPRDTSQYSSFETAPIGRSSPRLASRQDAALVACEIWQEAYNEVSSDDALKPLVRNYEELYSTVTSRGPLAFRRPSQMRREPETDDEENVNPVEESFTRLAQEYVDLAKRDTASQGIISAAVQFIQRTKDAIGLALACSPPASLAWTGVCTIILPIIVNHAEQIAAREAGFAYVMSRFTWYGQVLDLLNREYWKSPHSFSALRHAIHDEIVSLYKLLIEYHLRAYYTYCRPLTTISRDILKLDDWNSMLSEIKESEKRLEEYMSLNYEQHLLDKLHTLSEDALHKQRFERILKFKFPDDLPYSVYQAYLDSIDSPQIGTGAGVLTHPDFVKWASADSGVFVLEGIPGSGKSVLAKALLTELSEWRATTVCSFFFKDNGKGQNAATTALCRVLDELFRRQPHLVDIISAKIDQLLPEEVRCNFDLLWNVLDEATRDCEPGSVTVVLDGFDECEPDSAGKLCKKLSEYLLDPSPRLKFFITTRPVVSVPQLIDSPHVVALKLEEDPHCCKYISKDIEGVVMARFDGFATKCIQDKALRRELLELVRPKEERTYLYVKLLFDYLEMKMRDSVPRVPRGWIDIFKTLPANVKEAYLGFLNRVRENQRDDVRRLFQIVLAAARPLTLREVNIALNIRDLPNGSKYGLGLQDEACFRNWILDACRYFLDVYNGRVYFIHQTAKDFLLAGPGENGHRKPHWLGDFTLETCHSALAETCILYLSLPLRVPSKFKGEDTTVEDTDECHLWDTAELGFASYAHLFWHSHVRGMLGSNRLNTESLLDLTNMLRPWYQHMLTSVRLSSPWSAVNRAQGQALRVVESSDAHLMIVDWKGSPVPRVRPIPINAPDALEDLGKALRLLAASQTVRSLTEYQYYSPVPRDWFSIRLYSKNKPSDHASTKLELSHGDCLRYVISNRSDSHSVYVHMFSLNASWTIGTLLWHVQIPPKQQRTGELTMTLPRQVHGDDPTEAEDTIIVIFCVGEQCSERLVTSSEWLKSVYIPPALWDPDTEKREVQIWPFFVPPPNWVVKQFTVRTVPRRQSGLPEATHALEDHQ</sequence>
<dbReference type="InterPro" id="IPR007111">
    <property type="entry name" value="NACHT_NTPase"/>
</dbReference>
<organism evidence="4 5">
    <name type="scientific">Achaetomium macrosporum</name>
    <dbReference type="NCBI Taxonomy" id="79813"/>
    <lineage>
        <taxon>Eukaryota</taxon>
        <taxon>Fungi</taxon>
        <taxon>Dikarya</taxon>
        <taxon>Ascomycota</taxon>
        <taxon>Pezizomycotina</taxon>
        <taxon>Sordariomycetes</taxon>
        <taxon>Sordariomycetidae</taxon>
        <taxon>Sordariales</taxon>
        <taxon>Chaetomiaceae</taxon>
        <taxon>Achaetomium</taxon>
    </lineage>
</organism>
<evidence type="ECO:0000256" key="1">
    <source>
        <dbReference type="ARBA" id="ARBA00022737"/>
    </source>
</evidence>
<accession>A0AAN7HH05</accession>
<name>A0AAN7HH05_9PEZI</name>
<reference evidence="4" key="1">
    <citation type="journal article" date="2023" name="Mol. Phylogenet. Evol.">
        <title>Genome-scale phylogeny and comparative genomics of the fungal order Sordariales.</title>
        <authorList>
            <person name="Hensen N."/>
            <person name="Bonometti L."/>
            <person name="Westerberg I."/>
            <person name="Brannstrom I.O."/>
            <person name="Guillou S."/>
            <person name="Cros-Aarteil S."/>
            <person name="Calhoun S."/>
            <person name="Haridas S."/>
            <person name="Kuo A."/>
            <person name="Mondo S."/>
            <person name="Pangilinan J."/>
            <person name="Riley R."/>
            <person name="LaButti K."/>
            <person name="Andreopoulos B."/>
            <person name="Lipzen A."/>
            <person name="Chen C."/>
            <person name="Yan M."/>
            <person name="Daum C."/>
            <person name="Ng V."/>
            <person name="Clum A."/>
            <person name="Steindorff A."/>
            <person name="Ohm R.A."/>
            <person name="Martin F."/>
            <person name="Silar P."/>
            <person name="Natvig D.O."/>
            <person name="Lalanne C."/>
            <person name="Gautier V."/>
            <person name="Ament-Velasquez S.L."/>
            <person name="Kruys A."/>
            <person name="Hutchinson M.I."/>
            <person name="Powell A.J."/>
            <person name="Barry K."/>
            <person name="Miller A.N."/>
            <person name="Grigoriev I.V."/>
            <person name="Debuchy R."/>
            <person name="Gladieux P."/>
            <person name="Hiltunen Thoren M."/>
            <person name="Johannesson H."/>
        </authorList>
    </citation>
    <scope>NUCLEOTIDE SEQUENCE</scope>
    <source>
        <strain evidence="4">CBS 532.94</strain>
    </source>
</reference>
<proteinExistence type="predicted"/>
<dbReference type="InterPro" id="IPR056884">
    <property type="entry name" value="NPHP3-like_N"/>
</dbReference>
<gene>
    <name evidence="4" type="ORF">C8A03DRAFT_13562</name>
</gene>
<evidence type="ECO:0000259" key="3">
    <source>
        <dbReference type="PROSITE" id="PS50837"/>
    </source>
</evidence>
<evidence type="ECO:0000256" key="2">
    <source>
        <dbReference type="SAM" id="MobiDB-lite"/>
    </source>
</evidence>
<comment type="caution">
    <text evidence="4">The sequence shown here is derived from an EMBL/GenBank/DDBJ whole genome shotgun (WGS) entry which is preliminary data.</text>
</comment>
<feature type="region of interest" description="Disordered" evidence="2">
    <location>
        <begin position="55"/>
        <end position="93"/>
    </location>
</feature>
<dbReference type="PANTHER" id="PTHR10039:SF14">
    <property type="entry name" value="NACHT DOMAIN-CONTAINING PROTEIN"/>
    <property type="match status" value="1"/>
</dbReference>
<dbReference type="Proteomes" id="UP001303760">
    <property type="component" value="Unassembled WGS sequence"/>
</dbReference>
<dbReference type="SUPFAM" id="SSF52540">
    <property type="entry name" value="P-loop containing nucleoside triphosphate hydrolases"/>
    <property type="match status" value="1"/>
</dbReference>
<dbReference type="EMBL" id="MU860048">
    <property type="protein sequence ID" value="KAK4240094.1"/>
    <property type="molecule type" value="Genomic_DNA"/>
</dbReference>
<dbReference type="InterPro" id="IPR027417">
    <property type="entry name" value="P-loop_NTPase"/>
</dbReference>
<protein>
    <recommendedName>
        <fullName evidence="3">NACHT domain-containing protein</fullName>
    </recommendedName>
</protein>
<dbReference type="Pfam" id="PF17100">
    <property type="entry name" value="NACHT_N"/>
    <property type="match status" value="1"/>
</dbReference>
<keyword evidence="1" id="KW-0677">Repeat</keyword>
<dbReference type="InterPro" id="IPR031359">
    <property type="entry name" value="NACHT_N"/>
</dbReference>
<evidence type="ECO:0000313" key="5">
    <source>
        <dbReference type="Proteomes" id="UP001303760"/>
    </source>
</evidence>